<protein>
    <recommendedName>
        <fullName evidence="3">DUF1499 domain-containing protein</fullName>
    </recommendedName>
</protein>
<dbReference type="InterPro" id="IPR010865">
    <property type="entry name" value="DUF1499"/>
</dbReference>
<name>A0A147K7E4_9BACI</name>
<dbReference type="Pfam" id="PF07386">
    <property type="entry name" value="DUF1499"/>
    <property type="match status" value="1"/>
</dbReference>
<dbReference type="RefSeq" id="WP_059351272.1">
    <property type="nucleotide sequence ID" value="NZ_LDYG01000031.1"/>
</dbReference>
<dbReference type="STRING" id="1150625.Q75_10080"/>
<organism evidence="1 2">
    <name type="scientific">Bacillus coahuilensis p1.1.43</name>
    <dbReference type="NCBI Taxonomy" id="1150625"/>
    <lineage>
        <taxon>Bacteria</taxon>
        <taxon>Bacillati</taxon>
        <taxon>Bacillota</taxon>
        <taxon>Bacilli</taxon>
        <taxon>Bacillales</taxon>
        <taxon>Bacillaceae</taxon>
        <taxon>Bacillus</taxon>
    </lineage>
</organism>
<reference evidence="1 2" key="1">
    <citation type="journal article" date="2016" name="Front. Microbiol.">
        <title>Microevolution Analysis of Bacillus coahuilensis Unveils Differences in Phosphorus Acquisition Strategies and Their Regulation.</title>
        <authorList>
            <person name="Gomez-Lunar Z."/>
            <person name="Hernandez-Gonzalez I."/>
            <person name="Rodriguez-Torres M.D."/>
            <person name="Souza V."/>
            <person name="Olmedo-Alvarez G."/>
        </authorList>
    </citation>
    <scope>NUCLEOTIDE SEQUENCE [LARGE SCALE GENOMIC DNA]</scope>
    <source>
        <strain evidence="2">p1.1.43</strain>
    </source>
</reference>
<dbReference type="Proteomes" id="UP000074108">
    <property type="component" value="Unassembled WGS sequence"/>
</dbReference>
<keyword evidence="2" id="KW-1185">Reference proteome</keyword>
<comment type="caution">
    <text evidence="1">The sequence shown here is derived from an EMBL/GenBank/DDBJ whole genome shotgun (WGS) entry which is preliminary data.</text>
</comment>
<dbReference type="PANTHER" id="PTHR34801">
    <property type="entry name" value="EXPRESSED PROTEIN"/>
    <property type="match status" value="1"/>
</dbReference>
<evidence type="ECO:0000313" key="2">
    <source>
        <dbReference type="Proteomes" id="UP000074108"/>
    </source>
</evidence>
<evidence type="ECO:0008006" key="3">
    <source>
        <dbReference type="Google" id="ProtNLM"/>
    </source>
</evidence>
<dbReference type="AlphaFoldDB" id="A0A147K7E4"/>
<gene>
    <name evidence="1" type="ORF">Q75_10080</name>
</gene>
<proteinExistence type="predicted"/>
<sequence length="131" mass="15440">MVIQIQNPLTPCKRGSKNCVSSVNNPSHSYSYIEPISFHNTPSSGDILSLIKSELKNDRHATLTEERDHFLHYVFTTSWLNFKDEVYFFHDQNEKVVHIKSSSRIGYYDFHTNRKRLDRIRHAIETNMQIK</sequence>
<dbReference type="EMBL" id="LDYG01000031">
    <property type="protein sequence ID" value="KUP06000.1"/>
    <property type="molecule type" value="Genomic_DNA"/>
</dbReference>
<dbReference type="OrthoDB" id="9793534at2"/>
<evidence type="ECO:0000313" key="1">
    <source>
        <dbReference type="EMBL" id="KUP06000.1"/>
    </source>
</evidence>
<dbReference type="PANTHER" id="PTHR34801:SF6">
    <property type="entry name" value="SLL1620 PROTEIN"/>
    <property type="match status" value="1"/>
</dbReference>
<accession>A0A147K7E4</accession>
<dbReference type="PATRIC" id="fig|1150625.3.peg.2149"/>